<evidence type="ECO:0000313" key="3">
    <source>
        <dbReference type="Proteomes" id="UP000003779"/>
    </source>
</evidence>
<evidence type="ECO:0000256" key="1">
    <source>
        <dbReference type="SAM" id="MobiDB-lite"/>
    </source>
</evidence>
<sequence length="54" mass="5408">MSWAAARRMGVYHPVSFQLIQSGGGVGDGCAGSSSTVSGRSSRTGFGGDDDGAR</sequence>
<dbReference type="EMBL" id="CP003788">
    <property type="protein sequence ID" value="AFR09110.1"/>
    <property type="molecule type" value="Genomic_DNA"/>
</dbReference>
<dbReference type="HOGENOM" id="CLU_3045823_0_0_11"/>
<dbReference type="KEGG" id="nal:B005_2852"/>
<evidence type="ECO:0000313" key="2">
    <source>
        <dbReference type="EMBL" id="AFR09110.1"/>
    </source>
</evidence>
<dbReference type="PATRIC" id="fig|1205910.3.peg.2695"/>
<accession>J7LCJ5</accession>
<name>J7LCJ5_NOCAA</name>
<gene>
    <name evidence="2" type="ordered locus">B005_2852</name>
</gene>
<organism evidence="2 3">
    <name type="scientific">Nocardiopsis alba (strain ATCC BAA-2165 / BE74)</name>
    <dbReference type="NCBI Taxonomy" id="1205910"/>
    <lineage>
        <taxon>Bacteria</taxon>
        <taxon>Bacillati</taxon>
        <taxon>Actinomycetota</taxon>
        <taxon>Actinomycetes</taxon>
        <taxon>Streptosporangiales</taxon>
        <taxon>Nocardiopsidaceae</taxon>
        <taxon>Nocardiopsis</taxon>
    </lineage>
</organism>
<dbReference type="AlphaFoldDB" id="J7LCJ5"/>
<feature type="compositionally biased region" description="Low complexity" evidence="1">
    <location>
        <begin position="31"/>
        <end position="44"/>
    </location>
</feature>
<protein>
    <submittedName>
        <fullName evidence="2">Uncharacterized protein</fullName>
    </submittedName>
</protein>
<reference evidence="3" key="2">
    <citation type="submission" date="2012-08" db="EMBL/GenBank/DDBJ databases">
        <title>Whole-genome sequence of Nocardiopsis alba strain ATCC BAA-2165 associated with honeybees.</title>
        <authorList>
            <person name="Qiao J."/>
            <person name="Chen L."/>
            <person name="Li Y."/>
            <person name="Wang J."/>
            <person name="Zhang W."/>
            <person name="Chen S."/>
        </authorList>
    </citation>
    <scope>NUCLEOTIDE SEQUENCE [LARGE SCALE GENOMIC DNA]</scope>
    <source>
        <strain evidence="3">ATCC BAA-2165 / BE74</strain>
    </source>
</reference>
<reference evidence="2 3" key="1">
    <citation type="journal article" date="2012" name="J. Bacteriol.">
        <title>Whole-Genome Sequence of Nocardiopsis alba Strain ATCC BAA-2165, Associated with Honeybees.</title>
        <authorList>
            <person name="Qiao J."/>
            <person name="Chen L."/>
            <person name="Li Y."/>
            <person name="Wang J."/>
            <person name="Zhang W."/>
            <person name="Chen S."/>
        </authorList>
    </citation>
    <scope>NUCLEOTIDE SEQUENCE [LARGE SCALE GENOMIC DNA]</scope>
    <source>
        <strain evidence="3">ATCC BAA-2165 / BE74</strain>
    </source>
</reference>
<dbReference type="Proteomes" id="UP000003779">
    <property type="component" value="Chromosome"/>
</dbReference>
<proteinExistence type="predicted"/>
<feature type="region of interest" description="Disordered" evidence="1">
    <location>
        <begin position="26"/>
        <end position="54"/>
    </location>
</feature>